<keyword evidence="2" id="KW-1185">Reference proteome</keyword>
<dbReference type="AlphaFoldDB" id="A0AAD8VVZ5"/>
<sequence length="139" mass="15678">MIFLQLCQLKSVNSKAVVGSIFLNCKIQHIRNNDKLVLMGKMQLERWTLMVSTMRWCFSPVKLRQRNEDASGFDDEMRSIVASNLEGRGIRLHPATNLTQLSKTAADIEVVTDKGLQLCSVCYRWLYGTAGAEKLKKGA</sequence>
<evidence type="ECO:0000313" key="2">
    <source>
        <dbReference type="Proteomes" id="UP001231189"/>
    </source>
</evidence>
<dbReference type="Gene3D" id="3.50.50.60">
    <property type="entry name" value="FAD/NAD(P)-binding domain"/>
    <property type="match status" value="1"/>
</dbReference>
<comment type="caution">
    <text evidence="1">The sequence shown here is derived from an EMBL/GenBank/DDBJ whole genome shotgun (WGS) entry which is preliminary data.</text>
</comment>
<protein>
    <submittedName>
        <fullName evidence="1">Uncharacterized protein</fullName>
    </submittedName>
</protein>
<dbReference type="InterPro" id="IPR036188">
    <property type="entry name" value="FAD/NAD-bd_sf"/>
</dbReference>
<accession>A0AAD8VVZ5</accession>
<name>A0AAD8VVZ5_LOLMU</name>
<evidence type="ECO:0000313" key="1">
    <source>
        <dbReference type="EMBL" id="KAK1621304.1"/>
    </source>
</evidence>
<dbReference type="Proteomes" id="UP001231189">
    <property type="component" value="Unassembled WGS sequence"/>
</dbReference>
<organism evidence="1 2">
    <name type="scientific">Lolium multiflorum</name>
    <name type="common">Italian ryegrass</name>
    <name type="synonym">Lolium perenne subsp. multiflorum</name>
    <dbReference type="NCBI Taxonomy" id="4521"/>
    <lineage>
        <taxon>Eukaryota</taxon>
        <taxon>Viridiplantae</taxon>
        <taxon>Streptophyta</taxon>
        <taxon>Embryophyta</taxon>
        <taxon>Tracheophyta</taxon>
        <taxon>Spermatophyta</taxon>
        <taxon>Magnoliopsida</taxon>
        <taxon>Liliopsida</taxon>
        <taxon>Poales</taxon>
        <taxon>Poaceae</taxon>
        <taxon>BOP clade</taxon>
        <taxon>Pooideae</taxon>
        <taxon>Poodae</taxon>
        <taxon>Poeae</taxon>
        <taxon>Poeae Chloroplast Group 2 (Poeae type)</taxon>
        <taxon>Loliodinae</taxon>
        <taxon>Loliinae</taxon>
        <taxon>Lolium</taxon>
    </lineage>
</organism>
<reference evidence="1" key="1">
    <citation type="submission" date="2023-07" db="EMBL/GenBank/DDBJ databases">
        <title>A chromosome-level genome assembly of Lolium multiflorum.</title>
        <authorList>
            <person name="Chen Y."/>
            <person name="Copetti D."/>
            <person name="Kolliker R."/>
            <person name="Studer B."/>
        </authorList>
    </citation>
    <scope>NUCLEOTIDE SEQUENCE</scope>
    <source>
        <strain evidence="1">02402/16</strain>
        <tissue evidence="1">Leaf</tissue>
    </source>
</reference>
<proteinExistence type="predicted"/>
<gene>
    <name evidence="1" type="ORF">QYE76_026821</name>
</gene>
<dbReference type="EMBL" id="JAUUTY010000006">
    <property type="protein sequence ID" value="KAK1621304.1"/>
    <property type="molecule type" value="Genomic_DNA"/>
</dbReference>